<feature type="transmembrane region" description="Helical" evidence="2">
    <location>
        <begin position="318"/>
        <end position="336"/>
    </location>
</feature>
<feature type="transmembrane region" description="Helical" evidence="2">
    <location>
        <begin position="1106"/>
        <end position="1126"/>
    </location>
</feature>
<feature type="transmembrane region" description="Helical" evidence="2">
    <location>
        <begin position="661"/>
        <end position="680"/>
    </location>
</feature>
<feature type="transmembrane region" description="Helical" evidence="2">
    <location>
        <begin position="887"/>
        <end position="907"/>
    </location>
</feature>
<feature type="transmembrane region" description="Helical" evidence="2">
    <location>
        <begin position="1201"/>
        <end position="1221"/>
    </location>
</feature>
<protein>
    <recommendedName>
        <fullName evidence="5">Permease</fullName>
    </recommendedName>
</protein>
<dbReference type="InterPro" id="IPR058062">
    <property type="entry name" value="SCO7613_C"/>
</dbReference>
<feature type="transmembrane region" description="Helical" evidence="2">
    <location>
        <begin position="342"/>
        <end position="363"/>
    </location>
</feature>
<dbReference type="NCBIfam" id="NF047321">
    <property type="entry name" value="SCO7613_CTERM"/>
    <property type="match status" value="1"/>
</dbReference>
<proteinExistence type="predicted"/>
<feature type="transmembrane region" description="Helical" evidence="2">
    <location>
        <begin position="860"/>
        <end position="880"/>
    </location>
</feature>
<feature type="compositionally biased region" description="Low complexity" evidence="1">
    <location>
        <begin position="82"/>
        <end position="136"/>
    </location>
</feature>
<evidence type="ECO:0000313" key="3">
    <source>
        <dbReference type="EMBL" id="MDW4573620.1"/>
    </source>
</evidence>
<feature type="transmembrane region" description="Helical" evidence="2">
    <location>
        <begin position="429"/>
        <end position="452"/>
    </location>
</feature>
<feature type="transmembrane region" description="Helical" evidence="2">
    <location>
        <begin position="981"/>
        <end position="999"/>
    </location>
</feature>
<reference evidence="3 4" key="1">
    <citation type="submission" date="2023-11" db="EMBL/GenBank/DDBJ databases">
        <title>Draft genome sequence of Microbacterium arthrosphaerae JCM 30492.</title>
        <authorList>
            <person name="Zhang G."/>
            <person name="Ding Y."/>
        </authorList>
    </citation>
    <scope>NUCLEOTIDE SEQUENCE [LARGE SCALE GENOMIC DNA]</scope>
    <source>
        <strain evidence="3 4">JCM 30492</strain>
    </source>
</reference>
<sequence>MSAPAAPGAQAPAWSDTAIGELLDVARCPVCAAGIIADQRCPRCGADFEGRVGQDLWLASRAAVEALRARQAVLDRVPRRQSAGAPGASAGAQAMGGAARAGAPGAASAPTPSAPGAGPDAAAAPPASAPPAVASPAAAGTSGASATVQSVLAVAGAGLVAVAAVVFTFFNPDLTAPLPRALIVGGIAAAFLAGAALLARRRLRFSAEAIGALGVVFLALTTTAVLALLPAGANGWVFTGLTMLVCGGLLALRGPRAGIRAWLWSGLIALAFAPAVLGSGASAALATTAGWLASAAAASALIALTGRGAPSAFVAERATLTAAQFVMVLAALVSVWGTDAAAGVPTAWLAAATLAAVAAVALCSARHPAGAAWTVVAGGAIVAAVVAVPLGSALSLGAWFAVFPVAAGLGLLIVGAAEPLHRAARRGALFTGAVTVVGAVAAIPTLTAFLSVADTLTLGTGRLFLLPGTALSLTVGLAATGLSLAAFAALTDRTLTARTSAGRVTGDGGRGAASAVPALLATAPTSTAPATTAAAPATAAEAPTGAGVPAAAPPIGTRWLGFLGAWYGVLAFLTVLCLPALEVWARISLALVAAIIAGAVAAGLPRASAAVRMPLVAGGHAAVVFAAVLSWRDDDLTVWAGAAVVAALAVLALTVPRSGRFVHVGVGFAYALVVFATALARAGADPLVVVCLTTCAAGAVAIAVTFARRVPTREWYAVLAVTAVPFAIGVAQVVFERSGWTALSTAVIFCLALTLVTTRRRGLGIVVRALAAATLVPAVAVVAVCLGAQLLPTSGSPVVLPVIAAIVGVVLPATDTAGVWLAGRLPGSHVRAARAAVEASALLTAAITLALSLTRTAAGLSTALLVLLILGAGFAATAVLSPRRYAWPLAGAAVTGALWCAWGLAGVTGLEPYLLPPALGAALVAAVLTARGRRTVGLYAAGLAVAVVPVLVALAVDGTAASAFWRPGGDDAAASGAPVRAYALVAAAWALVAASALVKRGTAPRLRRLRALRLPTLAIAIVAATAAAVQGVRWGTGLDAAPAAPTIVAALAFGLVGAGAAASAARAMHREAPAGSPLGRTRWLGAPAVLIVAVAAWPAIERDWLVIWTMWGLLLAMLTLMLAVTARGLRGPTALPPVWFLFGVSFVTAVVAWSPRDLRVEWFSLPLGLFLLAAGALALHRPPVRPGRATLESWPAGWTGSWALLAPGLITMLSASVAATYTDPRTWRAILVMVIALVAILVGATRRLAAPFLIGIVVLPVENLLAFMVQIGRGIEAMPWWITLSVVGAVLLIIAVGYERQAGDGTGIAARLRDLA</sequence>
<evidence type="ECO:0000256" key="2">
    <source>
        <dbReference type="SAM" id="Phobius"/>
    </source>
</evidence>
<feature type="transmembrane region" description="Helical" evidence="2">
    <location>
        <begin position="1138"/>
        <end position="1156"/>
    </location>
</feature>
<feature type="region of interest" description="Disordered" evidence="1">
    <location>
        <begin position="78"/>
        <end position="136"/>
    </location>
</feature>
<feature type="transmembrane region" description="Helical" evidence="2">
    <location>
        <begin position="211"/>
        <end position="229"/>
    </location>
</feature>
<feature type="transmembrane region" description="Helical" evidence="2">
    <location>
        <begin position="464"/>
        <end position="490"/>
    </location>
</feature>
<feature type="transmembrane region" description="Helical" evidence="2">
    <location>
        <begin position="798"/>
        <end position="823"/>
    </location>
</feature>
<accession>A0ABU4H4L6</accession>
<feature type="transmembrane region" description="Helical" evidence="2">
    <location>
        <begin position="937"/>
        <end position="961"/>
    </location>
</feature>
<feature type="transmembrane region" description="Helical" evidence="2">
    <location>
        <begin position="1252"/>
        <end position="1272"/>
    </location>
</feature>
<feature type="transmembrane region" description="Helical" evidence="2">
    <location>
        <begin position="396"/>
        <end position="417"/>
    </location>
</feature>
<feature type="transmembrane region" description="Helical" evidence="2">
    <location>
        <begin position="235"/>
        <end position="252"/>
    </location>
</feature>
<gene>
    <name evidence="3" type="ORF">R8Z58_12625</name>
</gene>
<feature type="transmembrane region" description="Helical" evidence="2">
    <location>
        <begin position="370"/>
        <end position="390"/>
    </location>
</feature>
<keyword evidence="2" id="KW-0812">Transmembrane</keyword>
<feature type="transmembrane region" description="Helical" evidence="2">
    <location>
        <begin position="740"/>
        <end position="757"/>
    </location>
</feature>
<feature type="transmembrane region" description="Helical" evidence="2">
    <location>
        <begin position="1162"/>
        <end position="1180"/>
    </location>
</feature>
<feature type="transmembrane region" description="Helical" evidence="2">
    <location>
        <begin position="686"/>
        <end position="707"/>
    </location>
</feature>
<evidence type="ECO:0000256" key="1">
    <source>
        <dbReference type="SAM" id="MobiDB-lite"/>
    </source>
</evidence>
<organism evidence="3 4">
    <name type="scientific">Microbacterium arthrosphaerae</name>
    <dbReference type="NCBI Taxonomy" id="792652"/>
    <lineage>
        <taxon>Bacteria</taxon>
        <taxon>Bacillati</taxon>
        <taxon>Actinomycetota</taxon>
        <taxon>Actinomycetes</taxon>
        <taxon>Micrococcales</taxon>
        <taxon>Microbacteriaceae</taxon>
        <taxon>Microbacterium</taxon>
    </lineage>
</organism>
<dbReference type="RefSeq" id="WP_318354142.1">
    <property type="nucleotide sequence ID" value="NZ_JAWQEV010000004.1"/>
</dbReference>
<feature type="transmembrane region" description="Helical" evidence="2">
    <location>
        <begin position="283"/>
        <end position="306"/>
    </location>
</feature>
<feature type="transmembrane region" description="Helical" evidence="2">
    <location>
        <begin position="835"/>
        <end position="854"/>
    </location>
</feature>
<feature type="transmembrane region" description="Helical" evidence="2">
    <location>
        <begin position="1278"/>
        <end position="1298"/>
    </location>
</feature>
<evidence type="ECO:0000313" key="4">
    <source>
        <dbReference type="Proteomes" id="UP001283109"/>
    </source>
</evidence>
<feature type="transmembrane region" description="Helical" evidence="2">
    <location>
        <begin position="1011"/>
        <end position="1031"/>
    </location>
</feature>
<keyword evidence="2" id="KW-1133">Transmembrane helix</keyword>
<feature type="transmembrane region" description="Helical" evidence="2">
    <location>
        <begin position="913"/>
        <end position="930"/>
    </location>
</feature>
<feature type="transmembrane region" description="Helical" evidence="2">
    <location>
        <begin position="1043"/>
        <end position="1062"/>
    </location>
</feature>
<feature type="transmembrane region" description="Helical" evidence="2">
    <location>
        <begin position="559"/>
        <end position="581"/>
    </location>
</feature>
<feature type="transmembrane region" description="Helical" evidence="2">
    <location>
        <begin position="769"/>
        <end position="792"/>
    </location>
</feature>
<comment type="caution">
    <text evidence="3">The sequence shown here is derived from an EMBL/GenBank/DDBJ whole genome shotgun (WGS) entry which is preliminary data.</text>
</comment>
<feature type="transmembrane region" description="Helical" evidence="2">
    <location>
        <begin position="714"/>
        <end position="734"/>
    </location>
</feature>
<name>A0ABU4H4L6_9MICO</name>
<feature type="transmembrane region" description="Helical" evidence="2">
    <location>
        <begin position="151"/>
        <end position="170"/>
    </location>
</feature>
<feature type="transmembrane region" description="Helical" evidence="2">
    <location>
        <begin position="611"/>
        <end position="630"/>
    </location>
</feature>
<feature type="transmembrane region" description="Helical" evidence="2">
    <location>
        <begin position="636"/>
        <end position="654"/>
    </location>
</feature>
<feature type="transmembrane region" description="Helical" evidence="2">
    <location>
        <begin position="1227"/>
        <end position="1245"/>
    </location>
</feature>
<dbReference type="EMBL" id="JAWQEV010000004">
    <property type="protein sequence ID" value="MDW4573620.1"/>
    <property type="molecule type" value="Genomic_DNA"/>
</dbReference>
<feature type="transmembrane region" description="Helical" evidence="2">
    <location>
        <begin position="259"/>
        <end position="277"/>
    </location>
</feature>
<feature type="transmembrane region" description="Helical" evidence="2">
    <location>
        <begin position="1083"/>
        <end position="1100"/>
    </location>
</feature>
<feature type="transmembrane region" description="Helical" evidence="2">
    <location>
        <begin position="587"/>
        <end position="604"/>
    </location>
</feature>
<dbReference type="Proteomes" id="UP001283109">
    <property type="component" value="Unassembled WGS sequence"/>
</dbReference>
<evidence type="ECO:0008006" key="5">
    <source>
        <dbReference type="Google" id="ProtNLM"/>
    </source>
</evidence>
<keyword evidence="4" id="KW-1185">Reference proteome</keyword>
<keyword evidence="2" id="KW-0472">Membrane</keyword>
<feature type="transmembrane region" description="Helical" evidence="2">
    <location>
        <begin position="182"/>
        <end position="199"/>
    </location>
</feature>